<dbReference type="GO" id="GO:0005634">
    <property type="term" value="C:nucleus"/>
    <property type="evidence" value="ECO:0007669"/>
    <property type="project" value="UniProtKB-SubCell"/>
</dbReference>
<reference evidence="10 11" key="3">
    <citation type="journal article" date="2010" name="BMC Genomics">
        <title>Transcriptome sequencing and comparative analysis of cucumber flowers with different sex types.</title>
        <authorList>
            <person name="Guo S."/>
            <person name="Zheng Y."/>
            <person name="Joung J.G."/>
            <person name="Liu S."/>
            <person name="Zhang Z."/>
            <person name="Crasta O.R."/>
            <person name="Sobral B.W."/>
            <person name="Xu Y."/>
            <person name="Huang S."/>
            <person name="Fei Z."/>
        </authorList>
    </citation>
    <scope>NUCLEOTIDE SEQUENCE [LARGE SCALE GENOMIC DNA]</scope>
    <source>
        <strain evidence="11">cv. 9930</strain>
    </source>
</reference>
<comment type="similarity">
    <text evidence="7">Belongs to the AP2/ERF transcription factor family. AP2 subfamily.</text>
</comment>
<dbReference type="eggNOG" id="ENOG502QVRS">
    <property type="taxonomic scope" value="Eukaryota"/>
</dbReference>
<dbReference type="CDD" id="cd00018">
    <property type="entry name" value="AP2"/>
    <property type="match status" value="1"/>
</dbReference>
<dbReference type="AlphaFoldDB" id="A0A0A0KLE4"/>
<feature type="compositionally biased region" description="Polar residues" evidence="8">
    <location>
        <begin position="92"/>
        <end position="105"/>
    </location>
</feature>
<evidence type="ECO:0000313" key="11">
    <source>
        <dbReference type="Proteomes" id="UP000029981"/>
    </source>
</evidence>
<keyword evidence="3" id="KW-0238">DNA-binding</keyword>
<dbReference type="InterPro" id="IPR001471">
    <property type="entry name" value="AP2/ERF_dom"/>
</dbReference>
<dbReference type="Proteomes" id="UP000029981">
    <property type="component" value="Chromosome 5"/>
</dbReference>
<protein>
    <recommendedName>
        <fullName evidence="9">AP2/ERF domain-containing protein</fullName>
    </recommendedName>
</protein>
<dbReference type="OrthoDB" id="207175at2759"/>
<dbReference type="Gramene" id="KGN50475">
    <property type="protein sequence ID" value="KGN50475"/>
    <property type="gene ID" value="Csa_5G175970"/>
</dbReference>
<organism evidence="10 11">
    <name type="scientific">Cucumis sativus</name>
    <name type="common">Cucumber</name>
    <dbReference type="NCBI Taxonomy" id="3659"/>
    <lineage>
        <taxon>Eukaryota</taxon>
        <taxon>Viridiplantae</taxon>
        <taxon>Streptophyta</taxon>
        <taxon>Embryophyta</taxon>
        <taxon>Tracheophyta</taxon>
        <taxon>Spermatophyta</taxon>
        <taxon>Magnoliopsida</taxon>
        <taxon>eudicotyledons</taxon>
        <taxon>Gunneridae</taxon>
        <taxon>Pentapetalae</taxon>
        <taxon>rosids</taxon>
        <taxon>fabids</taxon>
        <taxon>Cucurbitales</taxon>
        <taxon>Cucurbitaceae</taxon>
        <taxon>Benincaseae</taxon>
        <taxon>Cucumis</taxon>
    </lineage>
</organism>
<dbReference type="InterPro" id="IPR036955">
    <property type="entry name" value="AP2/ERF_dom_sf"/>
</dbReference>
<evidence type="ECO:0000256" key="8">
    <source>
        <dbReference type="SAM" id="MobiDB-lite"/>
    </source>
</evidence>
<reference evidence="10 11" key="4">
    <citation type="journal article" date="2011" name="BMC Genomics">
        <title>RNA-Seq improves annotation of protein-coding genes in the cucumber genome.</title>
        <authorList>
            <person name="Li Z."/>
            <person name="Zhang Z."/>
            <person name="Yan P."/>
            <person name="Huang S."/>
            <person name="Fei Z."/>
            <person name="Lin K."/>
        </authorList>
    </citation>
    <scope>NUCLEOTIDE SEQUENCE [LARGE SCALE GENOMIC DNA]</scope>
    <source>
        <strain evidence="11">cv. 9930</strain>
    </source>
</reference>
<comment type="subcellular location">
    <subcellularLocation>
        <location evidence="1">Nucleus</location>
    </subcellularLocation>
</comment>
<feature type="region of interest" description="Disordered" evidence="8">
    <location>
        <begin position="92"/>
        <end position="115"/>
    </location>
</feature>
<evidence type="ECO:0000256" key="4">
    <source>
        <dbReference type="ARBA" id="ARBA00023159"/>
    </source>
</evidence>
<dbReference type="InterPro" id="IPR016177">
    <property type="entry name" value="DNA-bd_dom_sf"/>
</dbReference>
<keyword evidence="5" id="KW-0804">Transcription</keyword>
<dbReference type="PANTHER" id="PTHR32467">
    <property type="entry name" value="AP2-LIKE ETHYLENE-RESPONSIVE TRANSCRIPTION FACTOR"/>
    <property type="match status" value="1"/>
</dbReference>
<evidence type="ECO:0000256" key="7">
    <source>
        <dbReference type="ARBA" id="ARBA00037973"/>
    </source>
</evidence>
<keyword evidence="11" id="KW-1185">Reference proteome</keyword>
<dbReference type="EMBL" id="CM002926">
    <property type="protein sequence ID" value="KGN50475.1"/>
    <property type="molecule type" value="Genomic_DNA"/>
</dbReference>
<feature type="region of interest" description="Disordered" evidence="8">
    <location>
        <begin position="337"/>
        <end position="361"/>
    </location>
</feature>
<dbReference type="STRING" id="3659.A0A0A0KLE4"/>
<dbReference type="FunFam" id="3.30.730.10:FF:000004">
    <property type="entry name" value="AP2-like ethylene-responsive transcription factor"/>
    <property type="match status" value="1"/>
</dbReference>
<keyword evidence="2" id="KW-0805">Transcription regulation</keyword>
<feature type="compositionally biased region" description="Polar residues" evidence="8">
    <location>
        <begin position="27"/>
        <end position="39"/>
    </location>
</feature>
<evidence type="ECO:0000256" key="1">
    <source>
        <dbReference type="ARBA" id="ARBA00004123"/>
    </source>
</evidence>
<dbReference type="Gene3D" id="3.30.730.10">
    <property type="entry name" value="AP2/ERF domain"/>
    <property type="match status" value="1"/>
</dbReference>
<keyword evidence="6" id="KW-0539">Nucleus</keyword>
<accession>A0A0A0KLE4</accession>
<feature type="compositionally biased region" description="Basic and acidic residues" evidence="8">
    <location>
        <begin position="338"/>
        <end position="348"/>
    </location>
</feature>
<dbReference type="GO" id="GO:0003700">
    <property type="term" value="F:DNA-binding transcription factor activity"/>
    <property type="evidence" value="ECO:0007669"/>
    <property type="project" value="InterPro"/>
</dbReference>
<proteinExistence type="inferred from homology"/>
<dbReference type="GO" id="GO:0003677">
    <property type="term" value="F:DNA binding"/>
    <property type="evidence" value="ECO:0007669"/>
    <property type="project" value="UniProtKB-KW"/>
</dbReference>
<dbReference type="SUPFAM" id="SSF54171">
    <property type="entry name" value="DNA-binding domain"/>
    <property type="match status" value="1"/>
</dbReference>
<gene>
    <name evidence="10" type="ORF">Csa_5G175970</name>
</gene>
<evidence type="ECO:0000256" key="5">
    <source>
        <dbReference type="ARBA" id="ARBA00023163"/>
    </source>
</evidence>
<dbReference type="SMR" id="A0A0A0KLE4"/>
<dbReference type="SMART" id="SM00380">
    <property type="entry name" value="AP2"/>
    <property type="match status" value="1"/>
</dbReference>
<feature type="region of interest" description="Disordered" evidence="8">
    <location>
        <begin position="23"/>
        <end position="44"/>
    </location>
</feature>
<evidence type="ECO:0000259" key="9">
    <source>
        <dbReference type="PROSITE" id="PS51032"/>
    </source>
</evidence>
<dbReference type="PANTHER" id="PTHR32467:SF118">
    <property type="entry name" value="ETHYLENE-RESPONSIVE TRANSCRIPTION FACTOR RAP2-7"/>
    <property type="match status" value="1"/>
</dbReference>
<dbReference type="PROSITE" id="PS51032">
    <property type="entry name" value="AP2_ERF"/>
    <property type="match status" value="1"/>
</dbReference>
<feature type="domain" description="AP2/ERF" evidence="9">
    <location>
        <begin position="138"/>
        <end position="194"/>
    </location>
</feature>
<evidence type="ECO:0000313" key="10">
    <source>
        <dbReference type="EMBL" id="KGN50475.1"/>
    </source>
</evidence>
<sequence>MMLDLNDSITNRDETPTSRIVMEDSETSNSSVVNATDEVSNSRDEDSSVLIFDILKRESSGGGSGGGASSELVTQTLFPVVGGWGDSGSSPVPRTHWLNLSSTADSGGGGGPPELRIVQQKQQQVRKSRRGPRSRSSQYRGVTFYRRTGRWESHIWDCGKQVYLGGFDTAHAAARAYDRAAIKFRGVDADINFNINDYDEDMKQMKNLSKEEFVHVLRRQSTGFSRGGSKLRGLSLQKYGRWENQMSQIIGKNGIEQRSCKGDAMVDSNNGANGHNLDLSIGGIFNYHLTNSPQKLNIERPKNEINGYACGVTVGGQQQPHIPPSMWSTFYSGFLPNNEEKGREKRNNDSTTKMSTSWGWQMPTSTTMSMSMSMPTTIQGNISGKNNNSMSSNNGIIARDQEAHISKIVAASSGFSSSSNFGSLYAQNNNALHSTHCPNIS</sequence>
<keyword evidence="4" id="KW-0010">Activator</keyword>
<evidence type="ECO:0000256" key="6">
    <source>
        <dbReference type="ARBA" id="ARBA00023242"/>
    </source>
</evidence>
<reference evidence="10 11" key="1">
    <citation type="journal article" date="2009" name="Nat. Genet.">
        <title>The genome of the cucumber, Cucumis sativus L.</title>
        <authorList>
            <person name="Huang S."/>
            <person name="Li R."/>
            <person name="Zhang Z."/>
            <person name="Li L."/>
            <person name="Gu X."/>
            <person name="Fan W."/>
            <person name="Lucas W.J."/>
            <person name="Wang X."/>
            <person name="Xie B."/>
            <person name="Ni P."/>
            <person name="Ren Y."/>
            <person name="Zhu H."/>
            <person name="Li J."/>
            <person name="Lin K."/>
            <person name="Jin W."/>
            <person name="Fei Z."/>
            <person name="Li G."/>
            <person name="Staub J."/>
            <person name="Kilian A."/>
            <person name="van der Vossen E.A."/>
            <person name="Wu Y."/>
            <person name="Guo J."/>
            <person name="He J."/>
            <person name="Jia Z."/>
            <person name="Ren Y."/>
            <person name="Tian G."/>
            <person name="Lu Y."/>
            <person name="Ruan J."/>
            <person name="Qian W."/>
            <person name="Wang M."/>
            <person name="Huang Q."/>
            <person name="Li B."/>
            <person name="Xuan Z."/>
            <person name="Cao J."/>
            <person name="Asan"/>
            <person name="Wu Z."/>
            <person name="Zhang J."/>
            <person name="Cai Q."/>
            <person name="Bai Y."/>
            <person name="Zhao B."/>
            <person name="Han Y."/>
            <person name="Li Y."/>
            <person name="Li X."/>
            <person name="Wang S."/>
            <person name="Shi Q."/>
            <person name="Liu S."/>
            <person name="Cho W.K."/>
            <person name="Kim J.Y."/>
            <person name="Xu Y."/>
            <person name="Heller-Uszynska K."/>
            <person name="Miao H."/>
            <person name="Cheng Z."/>
            <person name="Zhang S."/>
            <person name="Wu J."/>
            <person name="Yang Y."/>
            <person name="Kang H."/>
            <person name="Li M."/>
            <person name="Liang H."/>
            <person name="Ren X."/>
            <person name="Shi Z."/>
            <person name="Wen M."/>
            <person name="Jian M."/>
            <person name="Yang H."/>
            <person name="Zhang G."/>
            <person name="Yang Z."/>
            <person name="Chen R."/>
            <person name="Liu S."/>
            <person name="Li J."/>
            <person name="Ma L."/>
            <person name="Liu H."/>
            <person name="Zhou Y."/>
            <person name="Zhao J."/>
            <person name="Fang X."/>
            <person name="Li G."/>
            <person name="Fang L."/>
            <person name="Li Y."/>
            <person name="Liu D."/>
            <person name="Zheng H."/>
            <person name="Zhang Y."/>
            <person name="Qin N."/>
            <person name="Li Z."/>
            <person name="Yang G."/>
            <person name="Yang S."/>
            <person name="Bolund L."/>
            <person name="Kristiansen K."/>
            <person name="Zheng H."/>
            <person name="Li S."/>
            <person name="Zhang X."/>
            <person name="Yang H."/>
            <person name="Wang J."/>
            <person name="Sun R."/>
            <person name="Zhang B."/>
            <person name="Jiang S."/>
            <person name="Wang J."/>
            <person name="Du Y."/>
            <person name="Li S."/>
        </authorList>
    </citation>
    <scope>NUCLEOTIDE SEQUENCE [LARGE SCALE GENOMIC DNA]</scope>
    <source>
        <strain evidence="11">cv. 9930</strain>
    </source>
</reference>
<dbReference type="Pfam" id="PF00847">
    <property type="entry name" value="AP2"/>
    <property type="match status" value="1"/>
</dbReference>
<feature type="compositionally biased region" description="Polar residues" evidence="8">
    <location>
        <begin position="349"/>
        <end position="359"/>
    </location>
</feature>
<name>A0A0A0KLE4_CUCSA</name>
<reference evidence="10 11" key="2">
    <citation type="journal article" date="2009" name="PLoS ONE">
        <title>An integrated genetic and cytogenetic map of the cucumber genome.</title>
        <authorList>
            <person name="Ren Y."/>
            <person name="Zhang Z."/>
            <person name="Liu J."/>
            <person name="Staub J.E."/>
            <person name="Han Y."/>
            <person name="Cheng Z."/>
            <person name="Li X."/>
            <person name="Lu J."/>
            <person name="Miao H."/>
            <person name="Kang H."/>
            <person name="Xie B."/>
            <person name="Gu X."/>
            <person name="Wang X."/>
            <person name="Du Y."/>
            <person name="Jin W."/>
            <person name="Huang S."/>
        </authorList>
    </citation>
    <scope>NUCLEOTIDE SEQUENCE [LARGE SCALE GENOMIC DNA]</scope>
    <source>
        <strain evidence="11">cv. 9930</strain>
    </source>
</reference>
<evidence type="ECO:0000256" key="3">
    <source>
        <dbReference type="ARBA" id="ARBA00023125"/>
    </source>
</evidence>
<dbReference type="OMA" id="PVPRTHW"/>
<evidence type="ECO:0000256" key="2">
    <source>
        <dbReference type="ARBA" id="ARBA00023015"/>
    </source>
</evidence>